<dbReference type="HAMAP" id="MF_01207">
    <property type="entry name" value="MsrQ"/>
    <property type="match status" value="1"/>
</dbReference>
<dbReference type="GO" id="GO:0009055">
    <property type="term" value="F:electron transfer activity"/>
    <property type="evidence" value="ECO:0007669"/>
    <property type="project" value="UniProtKB-UniRule"/>
</dbReference>
<protein>
    <recommendedName>
        <fullName evidence="7">Protein-methionine-sulfoxide reductase heme-binding subunit MsrQ</fullName>
    </recommendedName>
    <alternativeName>
        <fullName evidence="7">Flavocytochrome MsrQ</fullName>
    </alternativeName>
</protein>
<evidence type="ECO:0000259" key="8">
    <source>
        <dbReference type="Pfam" id="PF01794"/>
    </source>
</evidence>
<comment type="caution">
    <text evidence="9">The sequence shown here is derived from an EMBL/GenBank/DDBJ whole genome shotgun (WGS) entry which is preliminary data.</text>
</comment>
<dbReference type="InterPro" id="IPR022837">
    <property type="entry name" value="MsrQ-like"/>
</dbReference>
<dbReference type="GO" id="GO:0010181">
    <property type="term" value="F:FMN binding"/>
    <property type="evidence" value="ECO:0007669"/>
    <property type="project" value="UniProtKB-UniRule"/>
</dbReference>
<evidence type="ECO:0000256" key="2">
    <source>
        <dbReference type="ARBA" id="ARBA00022448"/>
    </source>
</evidence>
<accession>A0A2N3L217</accession>
<reference evidence="9 10" key="1">
    <citation type="submission" date="2017-09" db="EMBL/GenBank/DDBJ databases">
        <title>Biodiversity and function of Thalassospira species in the particle-attached aromatic-hydrocarbon-degrading consortia from the surface seawater of the China South Sea.</title>
        <authorList>
            <person name="Dong C."/>
            <person name="Lai Q."/>
            <person name="Shao Z."/>
        </authorList>
    </citation>
    <scope>NUCLEOTIDE SEQUENCE [LARGE SCALE GENOMIC DNA]</scope>
    <source>
        <strain evidence="9 10">139Z-12</strain>
    </source>
</reference>
<evidence type="ECO:0000256" key="6">
    <source>
        <dbReference type="ARBA" id="ARBA00023136"/>
    </source>
</evidence>
<comment type="caution">
    <text evidence="7">Lacks conserved residue(s) required for the propagation of feature annotation.</text>
</comment>
<feature type="transmembrane region" description="Helical" evidence="7">
    <location>
        <begin position="83"/>
        <end position="101"/>
    </location>
</feature>
<keyword evidence="2 7" id="KW-0813">Transport</keyword>
<dbReference type="Proteomes" id="UP000233332">
    <property type="component" value="Unassembled WGS sequence"/>
</dbReference>
<gene>
    <name evidence="7" type="primary">msrQ</name>
    <name evidence="9" type="ORF">COO92_19245</name>
</gene>
<feature type="transmembrane region" description="Helical" evidence="7">
    <location>
        <begin position="245"/>
        <end position="264"/>
    </location>
</feature>
<dbReference type="PANTHER" id="PTHR36964:SF1">
    <property type="entry name" value="PROTEIN-METHIONINE-SULFOXIDE REDUCTASE HEME-BINDING SUBUNIT MSRQ"/>
    <property type="match status" value="1"/>
</dbReference>
<evidence type="ECO:0000313" key="9">
    <source>
        <dbReference type="EMBL" id="PKR56786.1"/>
    </source>
</evidence>
<evidence type="ECO:0000256" key="7">
    <source>
        <dbReference type="HAMAP-Rule" id="MF_01207"/>
    </source>
</evidence>
<dbReference type="GO" id="GO:0030091">
    <property type="term" value="P:protein repair"/>
    <property type="evidence" value="ECO:0007669"/>
    <property type="project" value="UniProtKB-UniRule"/>
</dbReference>
<keyword evidence="7" id="KW-1003">Cell membrane</keyword>
<evidence type="ECO:0000256" key="3">
    <source>
        <dbReference type="ARBA" id="ARBA00022692"/>
    </source>
</evidence>
<keyword evidence="3 7" id="KW-0812">Transmembrane</keyword>
<keyword evidence="7" id="KW-0249">Electron transport</keyword>
<dbReference type="AlphaFoldDB" id="A0A2N3L217"/>
<comment type="subcellular location">
    <subcellularLocation>
        <location evidence="7">Cell membrane</location>
        <topology evidence="7">Multi-pass membrane protein</topology>
    </subcellularLocation>
    <subcellularLocation>
        <location evidence="1">Membrane</location>
        <topology evidence="1">Multi-pass membrane protein</topology>
    </subcellularLocation>
</comment>
<feature type="transmembrane region" description="Helical" evidence="7">
    <location>
        <begin position="177"/>
        <end position="193"/>
    </location>
</feature>
<organism evidence="9 10">
    <name type="scientific">Thalassospira lohafexi</name>
    <dbReference type="NCBI Taxonomy" id="744227"/>
    <lineage>
        <taxon>Bacteria</taxon>
        <taxon>Pseudomonadati</taxon>
        <taxon>Pseudomonadota</taxon>
        <taxon>Alphaproteobacteria</taxon>
        <taxon>Rhodospirillales</taxon>
        <taxon>Thalassospiraceae</taxon>
        <taxon>Thalassospira</taxon>
    </lineage>
</organism>
<proteinExistence type="inferred from homology"/>
<dbReference type="Pfam" id="PF01794">
    <property type="entry name" value="Ferric_reduct"/>
    <property type="match status" value="1"/>
</dbReference>
<comment type="function">
    <text evidence="7">Part of the MsrPQ system that repairs oxidized periplasmic proteins containing methionine sulfoxide residues (Met-O), using respiratory chain electrons. Thus protects these proteins from oxidative-stress damage caused by reactive species of oxygen and chlorine generated by the host defense mechanisms. MsrPQ is essential for the maintenance of envelope integrity under bleach stress, rescuing a wide series of structurally unrelated periplasmic proteins from methionine oxidation. MsrQ provides electrons for reduction to the reductase catalytic subunit MsrP, using the quinone pool of the respiratory chain.</text>
</comment>
<feature type="domain" description="Ferric oxidoreductase" evidence="8">
    <location>
        <begin position="51"/>
        <end position="162"/>
    </location>
</feature>
<dbReference type="PANTHER" id="PTHR36964">
    <property type="entry name" value="PROTEIN-METHIONINE-SULFOXIDE REDUCTASE HEME-BINDING SUBUNIT MSRQ"/>
    <property type="match status" value="1"/>
</dbReference>
<feature type="transmembrane region" description="Helical" evidence="7">
    <location>
        <begin position="205"/>
        <end position="225"/>
    </location>
</feature>
<keyword evidence="7" id="KW-0285">Flavoprotein</keyword>
<evidence type="ECO:0000313" key="10">
    <source>
        <dbReference type="Proteomes" id="UP000233332"/>
    </source>
</evidence>
<keyword evidence="6 7" id="KW-0472">Membrane</keyword>
<dbReference type="GO" id="GO:0046872">
    <property type="term" value="F:metal ion binding"/>
    <property type="evidence" value="ECO:0007669"/>
    <property type="project" value="UniProtKB-KW"/>
</dbReference>
<feature type="transmembrane region" description="Helical" evidence="7">
    <location>
        <begin position="53"/>
        <end position="71"/>
    </location>
</feature>
<comment type="subunit">
    <text evidence="7">Heterodimer of a catalytic subunit (MsrP) and a heme-binding subunit (MsrQ).</text>
</comment>
<dbReference type="GO" id="GO:0020037">
    <property type="term" value="F:heme binding"/>
    <property type="evidence" value="ECO:0007669"/>
    <property type="project" value="UniProtKB-UniRule"/>
</dbReference>
<comment type="similarity">
    <text evidence="7">Belongs to the MsrQ family.</text>
</comment>
<feature type="transmembrane region" description="Helical" evidence="7">
    <location>
        <begin position="12"/>
        <end position="33"/>
    </location>
</feature>
<dbReference type="EMBL" id="NXGX01000009">
    <property type="protein sequence ID" value="PKR56786.1"/>
    <property type="molecule type" value="Genomic_DNA"/>
</dbReference>
<feature type="transmembrane region" description="Helical" evidence="7">
    <location>
        <begin position="113"/>
        <end position="134"/>
    </location>
</feature>
<dbReference type="GO" id="GO:0016679">
    <property type="term" value="F:oxidoreductase activity, acting on diphenols and related substances as donors"/>
    <property type="evidence" value="ECO:0007669"/>
    <property type="project" value="TreeGrafter"/>
</dbReference>
<keyword evidence="7" id="KW-0479">Metal-binding</keyword>
<keyword evidence="5 7" id="KW-0408">Iron</keyword>
<evidence type="ECO:0000256" key="1">
    <source>
        <dbReference type="ARBA" id="ARBA00004141"/>
    </source>
</evidence>
<name>A0A2N3L217_9PROT</name>
<keyword evidence="4 7" id="KW-1133">Transmembrane helix</keyword>
<keyword evidence="7" id="KW-0349">Heme</keyword>
<keyword evidence="7" id="KW-0288">FMN</keyword>
<dbReference type="RefSeq" id="WP_101304654.1">
    <property type="nucleotide sequence ID" value="NZ_NXGX01000009.1"/>
</dbReference>
<comment type="cofactor">
    <cofactor evidence="7">
        <name>heme b</name>
        <dbReference type="ChEBI" id="CHEBI:60344"/>
    </cofactor>
    <text evidence="7">Binds 1 heme b (iron(II)-protoporphyrin IX) group per subunit.</text>
</comment>
<evidence type="ECO:0000256" key="5">
    <source>
        <dbReference type="ARBA" id="ARBA00023004"/>
    </source>
</evidence>
<evidence type="ECO:0000256" key="4">
    <source>
        <dbReference type="ARBA" id="ARBA00022989"/>
    </source>
</evidence>
<keyword evidence="10" id="KW-1185">Reference proteome</keyword>
<sequence>MYPWLDPSGRFSFFKLTVFVALIVPGIMLLWPVVLEGGATIPVKEAILESGDWTIRILLISLLITPLRRITRFSKLVQVRRQIGVAAFVYVMVHLSLYAISQNLDLGKIVSEIFLRIYLTIGFAAVVGLSILAATSTKAAMRKLGANWSRLHKASYGIAILGALHFFMQSKIDVSEATLMAGFFVALMLYRFAHWRGWSLRSFMPLLTVSVVAGLATAGIEYAWYALATGVPADRVFAANLEWMWPMRPAWTVFLTGLFMIVVCQFGRDGAARTVIANVMASLRLKPQHSRGG</sequence>
<dbReference type="InterPro" id="IPR013130">
    <property type="entry name" value="Fe3_Rdtase_TM_dom"/>
</dbReference>
<comment type="cofactor">
    <cofactor evidence="7">
        <name>FMN</name>
        <dbReference type="ChEBI" id="CHEBI:58210"/>
    </cofactor>
    <text evidence="7">Binds 1 FMN per subunit.</text>
</comment>
<feature type="transmembrane region" description="Helical" evidence="7">
    <location>
        <begin position="154"/>
        <end position="171"/>
    </location>
</feature>
<dbReference type="GO" id="GO:0005886">
    <property type="term" value="C:plasma membrane"/>
    <property type="evidence" value="ECO:0007669"/>
    <property type="project" value="UniProtKB-SubCell"/>
</dbReference>